<dbReference type="SFLD" id="SFLDG01129">
    <property type="entry name" value="C1.5:_HAD__Beta-PGM__Phosphata"/>
    <property type="match status" value="1"/>
</dbReference>
<dbReference type="EMBL" id="AP014924">
    <property type="protein sequence ID" value="BAS27884.1"/>
    <property type="molecule type" value="Genomic_DNA"/>
</dbReference>
<comment type="cofactor">
    <cofactor evidence="1">
        <name>Mg(2+)</name>
        <dbReference type="ChEBI" id="CHEBI:18420"/>
    </cofactor>
</comment>
<dbReference type="InterPro" id="IPR051600">
    <property type="entry name" value="Beta-PGM-like"/>
</dbReference>
<dbReference type="SUPFAM" id="SSF56784">
    <property type="entry name" value="HAD-like"/>
    <property type="match status" value="1"/>
</dbReference>
<dbReference type="Gene3D" id="3.40.50.1000">
    <property type="entry name" value="HAD superfamily/HAD-like"/>
    <property type="match status" value="1"/>
</dbReference>
<dbReference type="InterPro" id="IPR036412">
    <property type="entry name" value="HAD-like_sf"/>
</dbReference>
<keyword evidence="4" id="KW-0460">Magnesium</keyword>
<keyword evidence="5" id="KW-0119">Carbohydrate metabolism</keyword>
<dbReference type="RefSeq" id="WP_158509620.1">
    <property type="nucleotide sequence ID" value="NZ_AP014924.1"/>
</dbReference>
<dbReference type="NCBIfam" id="TIGR01509">
    <property type="entry name" value="HAD-SF-IA-v3"/>
    <property type="match status" value="1"/>
</dbReference>
<protein>
    <submittedName>
        <fullName evidence="6">Haloacid dehalogenase</fullName>
    </submittedName>
</protein>
<dbReference type="Proteomes" id="UP000065807">
    <property type="component" value="Chromosome"/>
</dbReference>
<dbReference type="Gene3D" id="1.10.150.240">
    <property type="entry name" value="Putative phosphatase, domain 2"/>
    <property type="match status" value="1"/>
</dbReference>
<sequence length="222" mass="24275">MPAAIFDMDGVLIISNPAHLQAWKEYGGRHGLEISDEMYYRAFSGRRNDEGLEELFPGRFTREERLQLSEAKEAYYREHFAPKLQPVPGVVELVRALADRRVPLALATSGPRENAELILRQLGLRDLFGVLVAGFDVPAAKPDPAIFLEAARQLGTPPAECVVFEDSPAGVEAASRAGARCVAVTTSDRAETLRDRGAHLVVDDFTHLDVDGLLGSNGVLPR</sequence>
<dbReference type="PATRIC" id="fig|1555112.3.peg.2078"/>
<dbReference type="PANTHER" id="PTHR46193:SF18">
    <property type="entry name" value="HEXITOL PHOSPHATASE B"/>
    <property type="match status" value="1"/>
</dbReference>
<dbReference type="Pfam" id="PF00702">
    <property type="entry name" value="Hydrolase"/>
    <property type="match status" value="1"/>
</dbReference>
<keyword evidence="3" id="KW-0479">Metal-binding</keyword>
<name>A0A0K2SM22_LIMPI</name>
<evidence type="ECO:0000256" key="3">
    <source>
        <dbReference type="ARBA" id="ARBA00022723"/>
    </source>
</evidence>
<evidence type="ECO:0000313" key="7">
    <source>
        <dbReference type="Proteomes" id="UP000065807"/>
    </source>
</evidence>
<evidence type="ECO:0000256" key="2">
    <source>
        <dbReference type="ARBA" id="ARBA00006171"/>
    </source>
</evidence>
<evidence type="ECO:0000256" key="4">
    <source>
        <dbReference type="ARBA" id="ARBA00022842"/>
    </source>
</evidence>
<reference evidence="7" key="2">
    <citation type="journal article" date="2016" name="Int. J. Syst. Evol. Microbiol.">
        <title>Complete genome sequence and cell structure of Limnochorda pilosa, a Gram-negative spore-former within the phylum Firmicutes.</title>
        <authorList>
            <person name="Watanabe M."/>
            <person name="Kojima H."/>
            <person name="Fukui M."/>
        </authorList>
    </citation>
    <scope>NUCLEOTIDE SEQUENCE [LARGE SCALE GENOMIC DNA]</scope>
    <source>
        <strain evidence="7">HC45</strain>
    </source>
</reference>
<reference evidence="7" key="1">
    <citation type="submission" date="2015-07" db="EMBL/GenBank/DDBJ databases">
        <title>Complete genome sequence and phylogenetic analysis of Limnochorda pilosa.</title>
        <authorList>
            <person name="Watanabe M."/>
            <person name="Kojima H."/>
            <person name="Fukui M."/>
        </authorList>
    </citation>
    <scope>NUCLEOTIDE SEQUENCE [LARGE SCALE GENOMIC DNA]</scope>
    <source>
        <strain evidence="7">HC45</strain>
    </source>
</reference>
<evidence type="ECO:0000313" key="6">
    <source>
        <dbReference type="EMBL" id="BAS27884.1"/>
    </source>
</evidence>
<dbReference type="GO" id="GO:0003824">
    <property type="term" value="F:catalytic activity"/>
    <property type="evidence" value="ECO:0007669"/>
    <property type="project" value="UniProtKB-ARBA"/>
</dbReference>
<comment type="similarity">
    <text evidence="2">Belongs to the HAD-like hydrolase superfamily. CbbY/CbbZ/Gph/YieH family.</text>
</comment>
<dbReference type="InterPro" id="IPR006439">
    <property type="entry name" value="HAD-SF_hydro_IA"/>
</dbReference>
<dbReference type="SFLD" id="SFLDG01135">
    <property type="entry name" value="C1.5.6:_HAD__Beta-PGM__Phospha"/>
    <property type="match status" value="1"/>
</dbReference>
<dbReference type="AlphaFoldDB" id="A0A0K2SM22"/>
<dbReference type="SFLD" id="SFLDS00003">
    <property type="entry name" value="Haloacid_Dehalogenase"/>
    <property type="match status" value="1"/>
</dbReference>
<dbReference type="InterPro" id="IPR023198">
    <property type="entry name" value="PGP-like_dom2"/>
</dbReference>
<dbReference type="PRINTS" id="PR00413">
    <property type="entry name" value="HADHALOGNASE"/>
</dbReference>
<accession>A0A0K2SM22</accession>
<evidence type="ECO:0000256" key="1">
    <source>
        <dbReference type="ARBA" id="ARBA00001946"/>
    </source>
</evidence>
<keyword evidence="7" id="KW-1185">Reference proteome</keyword>
<gene>
    <name evidence="6" type="ORF">LIP_2043</name>
</gene>
<proteinExistence type="inferred from homology"/>
<dbReference type="OrthoDB" id="9797743at2"/>
<evidence type="ECO:0000256" key="5">
    <source>
        <dbReference type="ARBA" id="ARBA00023277"/>
    </source>
</evidence>
<dbReference type="GO" id="GO:0046872">
    <property type="term" value="F:metal ion binding"/>
    <property type="evidence" value="ECO:0007669"/>
    <property type="project" value="UniProtKB-KW"/>
</dbReference>
<dbReference type="InterPro" id="IPR023214">
    <property type="entry name" value="HAD_sf"/>
</dbReference>
<organism evidence="6 7">
    <name type="scientific">Limnochorda pilosa</name>
    <dbReference type="NCBI Taxonomy" id="1555112"/>
    <lineage>
        <taxon>Bacteria</taxon>
        <taxon>Bacillati</taxon>
        <taxon>Bacillota</taxon>
        <taxon>Limnochordia</taxon>
        <taxon>Limnochordales</taxon>
        <taxon>Limnochordaceae</taxon>
        <taxon>Limnochorda</taxon>
    </lineage>
</organism>
<dbReference type="KEGG" id="lpil:LIP_2043"/>
<dbReference type="STRING" id="1555112.LIP_2043"/>
<dbReference type="NCBIfam" id="TIGR01549">
    <property type="entry name" value="HAD-SF-IA-v1"/>
    <property type="match status" value="1"/>
</dbReference>
<dbReference type="PANTHER" id="PTHR46193">
    <property type="entry name" value="6-PHOSPHOGLUCONATE PHOSPHATASE"/>
    <property type="match status" value="1"/>
</dbReference>